<feature type="region of interest" description="Disordered" evidence="4">
    <location>
        <begin position="1"/>
        <end position="28"/>
    </location>
</feature>
<reference evidence="6" key="3">
    <citation type="submission" date="2015-06" db="UniProtKB">
        <authorList>
            <consortium name="EnsemblProtists"/>
        </authorList>
    </citation>
    <scope>IDENTIFICATION</scope>
</reference>
<dbReference type="STRING" id="905079.L1JJ71"/>
<dbReference type="PANTHER" id="PTHR12940">
    <property type="entry name" value="ES-2 PROTEIN - RELATED"/>
    <property type="match status" value="1"/>
</dbReference>
<dbReference type="PANTHER" id="PTHR12940:SF0">
    <property type="entry name" value="SPLICING FACTOR ESS-2 HOMOLOG"/>
    <property type="match status" value="1"/>
</dbReference>
<dbReference type="GO" id="GO:0071013">
    <property type="term" value="C:catalytic step 2 spliceosome"/>
    <property type="evidence" value="ECO:0007669"/>
    <property type="project" value="TreeGrafter"/>
</dbReference>
<feature type="compositionally biased region" description="Polar residues" evidence="4">
    <location>
        <begin position="441"/>
        <end position="471"/>
    </location>
</feature>
<name>L1JJ71_GUITC</name>
<protein>
    <submittedName>
        <fullName evidence="5 6">Uncharacterized protein</fullName>
    </submittedName>
</protein>
<feature type="region of interest" description="Disordered" evidence="4">
    <location>
        <begin position="408"/>
        <end position="484"/>
    </location>
</feature>
<dbReference type="RefSeq" id="XP_005835553.1">
    <property type="nucleotide sequence ID" value="XM_005835496.1"/>
</dbReference>
<evidence type="ECO:0000256" key="3">
    <source>
        <dbReference type="ARBA" id="ARBA00023242"/>
    </source>
</evidence>
<reference evidence="5 7" key="1">
    <citation type="journal article" date="2012" name="Nature">
        <title>Algal genomes reveal evolutionary mosaicism and the fate of nucleomorphs.</title>
        <authorList>
            <consortium name="DOE Joint Genome Institute"/>
            <person name="Curtis B.A."/>
            <person name="Tanifuji G."/>
            <person name="Burki F."/>
            <person name="Gruber A."/>
            <person name="Irimia M."/>
            <person name="Maruyama S."/>
            <person name="Arias M.C."/>
            <person name="Ball S.G."/>
            <person name="Gile G.H."/>
            <person name="Hirakawa Y."/>
            <person name="Hopkins J.F."/>
            <person name="Kuo A."/>
            <person name="Rensing S.A."/>
            <person name="Schmutz J."/>
            <person name="Symeonidi A."/>
            <person name="Elias M."/>
            <person name="Eveleigh R.J."/>
            <person name="Herman E.K."/>
            <person name="Klute M.J."/>
            <person name="Nakayama T."/>
            <person name="Obornik M."/>
            <person name="Reyes-Prieto A."/>
            <person name="Armbrust E.V."/>
            <person name="Aves S.J."/>
            <person name="Beiko R.G."/>
            <person name="Coutinho P."/>
            <person name="Dacks J.B."/>
            <person name="Durnford D.G."/>
            <person name="Fast N.M."/>
            <person name="Green B.R."/>
            <person name="Grisdale C.J."/>
            <person name="Hempel F."/>
            <person name="Henrissat B."/>
            <person name="Hoppner M.P."/>
            <person name="Ishida K."/>
            <person name="Kim E."/>
            <person name="Koreny L."/>
            <person name="Kroth P.G."/>
            <person name="Liu Y."/>
            <person name="Malik S.B."/>
            <person name="Maier U.G."/>
            <person name="McRose D."/>
            <person name="Mock T."/>
            <person name="Neilson J.A."/>
            <person name="Onodera N.T."/>
            <person name="Poole A.M."/>
            <person name="Pritham E.J."/>
            <person name="Richards T.A."/>
            <person name="Rocap G."/>
            <person name="Roy S.W."/>
            <person name="Sarai C."/>
            <person name="Schaack S."/>
            <person name="Shirato S."/>
            <person name="Slamovits C.H."/>
            <person name="Spencer D.F."/>
            <person name="Suzuki S."/>
            <person name="Worden A.Z."/>
            <person name="Zauner S."/>
            <person name="Barry K."/>
            <person name="Bell C."/>
            <person name="Bharti A.K."/>
            <person name="Crow J.A."/>
            <person name="Grimwood J."/>
            <person name="Kramer R."/>
            <person name="Lindquist E."/>
            <person name="Lucas S."/>
            <person name="Salamov A."/>
            <person name="McFadden G.I."/>
            <person name="Lane C.E."/>
            <person name="Keeling P.J."/>
            <person name="Gray M.W."/>
            <person name="Grigoriev I.V."/>
            <person name="Archibald J.M."/>
        </authorList>
    </citation>
    <scope>NUCLEOTIDE SEQUENCE</scope>
    <source>
        <strain evidence="5 7">CCMP2712</strain>
    </source>
</reference>
<evidence type="ECO:0000256" key="2">
    <source>
        <dbReference type="ARBA" id="ARBA00009072"/>
    </source>
</evidence>
<evidence type="ECO:0000256" key="4">
    <source>
        <dbReference type="SAM" id="MobiDB-lite"/>
    </source>
</evidence>
<evidence type="ECO:0000256" key="1">
    <source>
        <dbReference type="ARBA" id="ARBA00004123"/>
    </source>
</evidence>
<sequence length="510" mass="55520">MSCLTALSGATGPTGGQKNGGPVDSKCDVKVGKDGELQIVRIDQKDDGVFKKPVPPGPRTALRQKALDEDVYTSSLKAIIERDYFPELPYLRAKQELDDAMQSRDPVRIKEAYANLRKCAMTPSGRYLSTPKRGLGASASSTPLGGTGRVSAPGTPGNRGRSSTPMGFDGDDHSVCLTNEDDLEREEEINRVIKGRSLDDFVKKYTSEDNKSASELMLKDAVAMEDRRMWIHEQAAEYNMRQKLLIERGPRQEDGTLNMILGAPYDEKDSLTSYVPSTHYIPKTKLPMGKNNISSSATRMARAGPQQDKTSLQPTFRAYATPGAESVAASPRVGGYSFLLTPSPAPGEQDDIPSFTWGNIEGTPLILPEDDMPEYQPFRVQERSKKEEVADSIFNKYLAKKALRAKGGIDAKARTPSRAAARRLASKSSGSRMGLPLDMQLRSTYRGTPTSSRLQTPRNSHASASGSSTPRSLLAPSPARSTSQLVKDTVNKVCSKVEKGTNLTDGLLQI</sequence>
<gene>
    <name evidence="5" type="ORF">GUITHDRAFT_105719</name>
</gene>
<dbReference type="eggNOG" id="KOG2627">
    <property type="taxonomic scope" value="Eukaryota"/>
</dbReference>
<feature type="region of interest" description="Disordered" evidence="4">
    <location>
        <begin position="125"/>
        <end position="172"/>
    </location>
</feature>
<keyword evidence="3" id="KW-0539">Nucleus</keyword>
<dbReference type="OMA" id="AQNDYLD"/>
<comment type="subcellular location">
    <subcellularLocation>
        <location evidence="1">Nucleus</location>
    </subcellularLocation>
</comment>
<reference evidence="7" key="2">
    <citation type="submission" date="2012-11" db="EMBL/GenBank/DDBJ databases">
        <authorList>
            <person name="Kuo A."/>
            <person name="Curtis B.A."/>
            <person name="Tanifuji G."/>
            <person name="Burki F."/>
            <person name="Gruber A."/>
            <person name="Irimia M."/>
            <person name="Maruyama S."/>
            <person name="Arias M.C."/>
            <person name="Ball S.G."/>
            <person name="Gile G.H."/>
            <person name="Hirakawa Y."/>
            <person name="Hopkins J.F."/>
            <person name="Rensing S.A."/>
            <person name="Schmutz J."/>
            <person name="Symeonidi A."/>
            <person name="Elias M."/>
            <person name="Eveleigh R.J."/>
            <person name="Herman E.K."/>
            <person name="Klute M.J."/>
            <person name="Nakayama T."/>
            <person name="Obornik M."/>
            <person name="Reyes-Prieto A."/>
            <person name="Armbrust E.V."/>
            <person name="Aves S.J."/>
            <person name="Beiko R.G."/>
            <person name="Coutinho P."/>
            <person name="Dacks J.B."/>
            <person name="Durnford D.G."/>
            <person name="Fast N.M."/>
            <person name="Green B.R."/>
            <person name="Grisdale C."/>
            <person name="Hempe F."/>
            <person name="Henrissat B."/>
            <person name="Hoppner M.P."/>
            <person name="Ishida K.-I."/>
            <person name="Kim E."/>
            <person name="Koreny L."/>
            <person name="Kroth P.G."/>
            <person name="Liu Y."/>
            <person name="Malik S.-B."/>
            <person name="Maier U.G."/>
            <person name="McRose D."/>
            <person name="Mock T."/>
            <person name="Neilson J.A."/>
            <person name="Onodera N.T."/>
            <person name="Poole A.M."/>
            <person name="Pritham E.J."/>
            <person name="Richards T.A."/>
            <person name="Rocap G."/>
            <person name="Roy S.W."/>
            <person name="Sarai C."/>
            <person name="Schaack S."/>
            <person name="Shirato S."/>
            <person name="Slamovits C.H."/>
            <person name="Spencer D.F."/>
            <person name="Suzuki S."/>
            <person name="Worden A.Z."/>
            <person name="Zauner S."/>
            <person name="Barry K."/>
            <person name="Bell C."/>
            <person name="Bharti A.K."/>
            <person name="Crow J.A."/>
            <person name="Grimwood J."/>
            <person name="Kramer R."/>
            <person name="Lindquist E."/>
            <person name="Lucas S."/>
            <person name="Salamov A."/>
            <person name="McFadden G.I."/>
            <person name="Lane C.E."/>
            <person name="Keeling P.J."/>
            <person name="Gray M.W."/>
            <person name="Grigoriev I.V."/>
            <person name="Archibald J.M."/>
        </authorList>
    </citation>
    <scope>NUCLEOTIDE SEQUENCE</scope>
    <source>
        <strain evidence="7">CCMP2712</strain>
    </source>
</reference>
<dbReference type="Pfam" id="PF09751">
    <property type="entry name" value="Es2"/>
    <property type="match status" value="1"/>
</dbReference>
<dbReference type="Proteomes" id="UP000011087">
    <property type="component" value="Unassembled WGS sequence"/>
</dbReference>
<dbReference type="PaxDb" id="55529-EKX48573"/>
<evidence type="ECO:0000313" key="6">
    <source>
        <dbReference type="EnsemblProtists" id="EKX48573"/>
    </source>
</evidence>
<dbReference type="InterPro" id="IPR019148">
    <property type="entry name" value="Nuclear_protein_DGCR14_ESS-2"/>
</dbReference>
<dbReference type="GeneID" id="17305177"/>
<evidence type="ECO:0000313" key="5">
    <source>
        <dbReference type="EMBL" id="EKX48573.1"/>
    </source>
</evidence>
<organism evidence="5">
    <name type="scientific">Guillardia theta (strain CCMP2712)</name>
    <name type="common">Cryptophyte</name>
    <dbReference type="NCBI Taxonomy" id="905079"/>
    <lineage>
        <taxon>Eukaryota</taxon>
        <taxon>Cryptophyceae</taxon>
        <taxon>Pyrenomonadales</taxon>
        <taxon>Geminigeraceae</taxon>
        <taxon>Guillardia</taxon>
    </lineage>
</organism>
<dbReference type="KEGG" id="gtt:GUITHDRAFT_105719"/>
<proteinExistence type="inferred from homology"/>
<comment type="similarity">
    <text evidence="2">Belongs to the ESS2 family.</text>
</comment>
<dbReference type="AlphaFoldDB" id="L1JJ71"/>
<dbReference type="EnsemblProtists" id="EKX48573">
    <property type="protein sequence ID" value="EKX48573"/>
    <property type="gene ID" value="GUITHDRAFT_105719"/>
</dbReference>
<keyword evidence="7" id="KW-1185">Reference proteome</keyword>
<accession>L1JJ71</accession>
<dbReference type="OrthoDB" id="19679at2759"/>
<evidence type="ECO:0000313" key="7">
    <source>
        <dbReference type="Proteomes" id="UP000011087"/>
    </source>
</evidence>
<dbReference type="EMBL" id="JH992985">
    <property type="protein sequence ID" value="EKX48573.1"/>
    <property type="molecule type" value="Genomic_DNA"/>
</dbReference>
<dbReference type="HOGENOM" id="CLU_024820_0_1_1"/>